<protein>
    <submittedName>
        <fullName evidence="1">Uncharacterized protein</fullName>
    </submittedName>
</protein>
<reference evidence="1" key="1">
    <citation type="submission" date="2013-07" db="EMBL/GenBank/DDBJ databases">
        <title>The genome of an arbuscular mycorrhizal fungus provides insights into the evolution of the oldest plant symbiosis.</title>
        <authorList>
            <consortium name="DOE Joint Genome Institute"/>
            <person name="Tisserant E."/>
            <person name="Malbreil M."/>
            <person name="Kuo A."/>
            <person name="Kohler A."/>
            <person name="Symeonidi A."/>
            <person name="Balestrini R."/>
            <person name="Charron P."/>
            <person name="Duensing N."/>
            <person name="Frei-dit-Frey N."/>
            <person name="Gianinazzi-Pearson V."/>
            <person name="Gilbert B."/>
            <person name="Handa Y."/>
            <person name="Hijri M."/>
            <person name="Kaul R."/>
            <person name="Kawaguchi M."/>
            <person name="Krajinski F."/>
            <person name="Lammers P."/>
            <person name="Lapierre D."/>
            <person name="Masclaux F.G."/>
            <person name="Murat C."/>
            <person name="Morin E."/>
            <person name="Ndikumana S."/>
            <person name="Pagni M."/>
            <person name="Petitpierre D."/>
            <person name="Requena N."/>
            <person name="Rosikiewicz P."/>
            <person name="Riley R."/>
            <person name="Saito K."/>
            <person name="San Clemente H."/>
            <person name="Shapiro H."/>
            <person name="van Tuinen D."/>
            <person name="Becard G."/>
            <person name="Bonfante P."/>
            <person name="Paszkowski U."/>
            <person name="Shachar-Hill Y."/>
            <person name="Young J.P."/>
            <person name="Sanders I.R."/>
            <person name="Henrissat B."/>
            <person name="Rensing S.A."/>
            <person name="Grigoriev I.V."/>
            <person name="Corradi N."/>
            <person name="Roux C."/>
            <person name="Martin F."/>
        </authorList>
    </citation>
    <scope>NUCLEOTIDE SEQUENCE</scope>
    <source>
        <strain evidence="1">DAOM 197198</strain>
    </source>
</reference>
<accession>U9TFC8</accession>
<dbReference type="HOGENOM" id="CLU_2655726_0_0_1"/>
<gene>
    <name evidence="1" type="ORF">GLOINDRAFT_3843</name>
</gene>
<dbReference type="AlphaFoldDB" id="U9TFC8"/>
<evidence type="ECO:0000313" key="1">
    <source>
        <dbReference type="EMBL" id="ESA06860.1"/>
    </source>
</evidence>
<proteinExistence type="predicted"/>
<dbReference type="EMBL" id="KI291042">
    <property type="protein sequence ID" value="ESA06860.1"/>
    <property type="molecule type" value="Genomic_DNA"/>
</dbReference>
<name>U9TFC8_RHIID</name>
<organism evidence="1">
    <name type="scientific">Rhizophagus irregularis (strain DAOM 181602 / DAOM 197198 / MUCL 43194)</name>
    <name type="common">Arbuscular mycorrhizal fungus</name>
    <name type="synonym">Glomus intraradices</name>
    <dbReference type="NCBI Taxonomy" id="747089"/>
    <lineage>
        <taxon>Eukaryota</taxon>
        <taxon>Fungi</taxon>
        <taxon>Fungi incertae sedis</taxon>
        <taxon>Mucoromycota</taxon>
        <taxon>Glomeromycotina</taxon>
        <taxon>Glomeromycetes</taxon>
        <taxon>Glomerales</taxon>
        <taxon>Glomeraceae</taxon>
        <taxon>Rhizophagus</taxon>
    </lineage>
</organism>
<sequence>MSNITAYVLEHYYLPTNINSNQPTQPIFVSILLPPRCVGTVEDEVQSFYRELFKEKPNLVSSTISLSSESFVVICR</sequence>